<evidence type="ECO:0000313" key="4">
    <source>
        <dbReference type="Proteomes" id="UP000318017"/>
    </source>
</evidence>
<keyword evidence="4" id="KW-1185">Reference proteome</keyword>
<dbReference type="GO" id="GO:0004674">
    <property type="term" value="F:protein serine/threonine kinase activity"/>
    <property type="evidence" value="ECO:0007669"/>
    <property type="project" value="UniProtKB-EC"/>
</dbReference>
<sequence>MTLNPASVIAGYEPIPGYQLRHRLGAGGYGEVWMADAPGGLQKAVKLVFGTLEQAQASGELKSLRRISQVYHPFLLSIERIEIVDEQVVIVTELAECSLLDRFEQFRRKGAPGIHRGTLLEFLRDAADALDFLSQKHSLQHLDVKPGNLLLIADRIKVADFGLVKDLHSHTQSMISGLTPSYSAPEIFDGRPDHRSDQYSLAVLYMEMLTGKLPFDGKTTGEIARQHIAKAPNLEALPPADRAIVGRSLSKNPVDRYASCRQFIEQLAKVKNPIMVATHPVKSIAGQDSVAASNTEIQNTVTSPAFNARINFRSPIAHQTPDHQWNPARCLFIGMGGIAGDVLLNLRRRIAKDSENPFTVQDHCWRAIDTNVDALEKLVNVEEDCALTLEETCALPIFSPSEYRKIDSTLFSALSRRWLYNIPRSLKTEGVRPLAILAFLHHYAHLKKSLDAALDNLTQQQGTSERTSDPVRIYLIASLHGGTGSALMSEVGLLVNSLLQSKGIRDFHTYGFCTAAATLNGTGASLASAAGLASLAELQFMMSGEHMYPSIHPENALEGPVRVKPVTSLALLDGGLYGDNDDAIECVNALAQAVFLDSQSLCGATLDPVRRDDCQQPLGWLRTVRTGKLNIANSISPVKLARWCCSTSLANTLCFLTGTGLKSDRWSAVQTPPASAQQDPLCSAQDSLQSELPLSPARHQRFSTFLLRELGFCTSDDFNESPISQDSEEHSLELWRKRLEQRPDAAKLLIAEDLRIWQAAVSKQIGLRLFNWKQIEQLQLHAIEQILDFSEIHLSALMQHIQPKLKLQNPPDDLQAAASQYCQTLTVAYMERLKRYQAHGKQIAQKLEKWCDSIVAETVLNESEQEVSFNTLPIPLQRVAERVNNALNAKLQKLITPIIESIAEPTELGVGNAHMHEGTVAEINLKYMLNLASDLLNRYSREGDISDAVFQNQDIEEEFTTQLKEISSFVSNLSMVGGDADRIVIGPADQLELIQPFLQRNSLHKSTTLLPTSCRLGLHLFSEATHVNLPALIATLWRPSSDTLRLAERLHTRVDVEWAPVSGLLELLAVPEETSTDPSAMDTSDLTEGTIPCPSALPLPTGSMTGTVDGTLPVQAP</sequence>
<dbReference type="SMART" id="SM00220">
    <property type="entry name" value="S_TKc"/>
    <property type="match status" value="1"/>
</dbReference>
<dbReference type="OrthoDB" id="278998at2"/>
<dbReference type="GO" id="GO:0005737">
    <property type="term" value="C:cytoplasm"/>
    <property type="evidence" value="ECO:0007669"/>
    <property type="project" value="TreeGrafter"/>
</dbReference>
<dbReference type="PROSITE" id="PS50011">
    <property type="entry name" value="PROTEIN_KINASE_DOM"/>
    <property type="match status" value="1"/>
</dbReference>
<feature type="domain" description="Protein kinase" evidence="2">
    <location>
        <begin position="18"/>
        <end position="275"/>
    </location>
</feature>
<organism evidence="3 4">
    <name type="scientific">Aureliella helgolandensis</name>
    <dbReference type="NCBI Taxonomy" id="2527968"/>
    <lineage>
        <taxon>Bacteria</taxon>
        <taxon>Pseudomonadati</taxon>
        <taxon>Planctomycetota</taxon>
        <taxon>Planctomycetia</taxon>
        <taxon>Pirellulales</taxon>
        <taxon>Pirellulaceae</taxon>
        <taxon>Aureliella</taxon>
    </lineage>
</organism>
<dbReference type="PANTHER" id="PTHR24348">
    <property type="entry name" value="SERINE/THREONINE-PROTEIN KINASE UNC-51-RELATED"/>
    <property type="match status" value="1"/>
</dbReference>
<dbReference type="AlphaFoldDB" id="A0A518G567"/>
<dbReference type="Proteomes" id="UP000318017">
    <property type="component" value="Chromosome"/>
</dbReference>
<dbReference type="EMBL" id="CP036298">
    <property type="protein sequence ID" value="QDV23689.1"/>
    <property type="molecule type" value="Genomic_DNA"/>
</dbReference>
<dbReference type="CDD" id="cd14014">
    <property type="entry name" value="STKc_PknB_like"/>
    <property type="match status" value="1"/>
</dbReference>
<dbReference type="InterPro" id="IPR000719">
    <property type="entry name" value="Prot_kinase_dom"/>
</dbReference>
<dbReference type="InterPro" id="IPR025904">
    <property type="entry name" value="Tubulin-like"/>
</dbReference>
<feature type="compositionally biased region" description="Polar residues" evidence="1">
    <location>
        <begin position="1076"/>
        <end position="1087"/>
    </location>
</feature>
<dbReference type="InterPro" id="IPR008271">
    <property type="entry name" value="Ser/Thr_kinase_AS"/>
</dbReference>
<reference evidence="3 4" key="1">
    <citation type="submission" date="2019-02" db="EMBL/GenBank/DDBJ databases">
        <title>Deep-cultivation of Planctomycetes and their phenomic and genomic characterization uncovers novel biology.</title>
        <authorList>
            <person name="Wiegand S."/>
            <person name="Jogler M."/>
            <person name="Boedeker C."/>
            <person name="Pinto D."/>
            <person name="Vollmers J."/>
            <person name="Rivas-Marin E."/>
            <person name="Kohn T."/>
            <person name="Peeters S.H."/>
            <person name="Heuer A."/>
            <person name="Rast P."/>
            <person name="Oberbeckmann S."/>
            <person name="Bunk B."/>
            <person name="Jeske O."/>
            <person name="Meyerdierks A."/>
            <person name="Storesund J.E."/>
            <person name="Kallscheuer N."/>
            <person name="Luecker S."/>
            <person name="Lage O.M."/>
            <person name="Pohl T."/>
            <person name="Merkel B.J."/>
            <person name="Hornburger P."/>
            <person name="Mueller R.-W."/>
            <person name="Bruemmer F."/>
            <person name="Labrenz M."/>
            <person name="Spormann A.M."/>
            <person name="Op den Camp H."/>
            <person name="Overmann J."/>
            <person name="Amann R."/>
            <person name="Jetten M.S.M."/>
            <person name="Mascher T."/>
            <person name="Medema M.H."/>
            <person name="Devos D.P."/>
            <person name="Kaster A.-K."/>
            <person name="Ovreas L."/>
            <person name="Rohde M."/>
            <person name="Galperin M.Y."/>
            <person name="Jogler C."/>
        </authorList>
    </citation>
    <scope>NUCLEOTIDE SEQUENCE [LARGE SCALE GENOMIC DNA]</scope>
    <source>
        <strain evidence="3 4">Q31a</strain>
    </source>
</reference>
<protein>
    <submittedName>
        <fullName evidence="3">Tubulin-like protein</fullName>
        <ecNumber evidence="3">2.7.11.1</ecNumber>
    </submittedName>
</protein>
<dbReference type="SUPFAM" id="SSF56112">
    <property type="entry name" value="Protein kinase-like (PK-like)"/>
    <property type="match status" value="1"/>
</dbReference>
<feature type="region of interest" description="Disordered" evidence="1">
    <location>
        <begin position="1073"/>
        <end position="1117"/>
    </location>
</feature>
<dbReference type="InterPro" id="IPR011009">
    <property type="entry name" value="Kinase-like_dom_sf"/>
</dbReference>
<proteinExistence type="predicted"/>
<dbReference type="PROSITE" id="PS00108">
    <property type="entry name" value="PROTEIN_KINASE_ST"/>
    <property type="match status" value="1"/>
</dbReference>
<dbReference type="EC" id="2.7.11.1" evidence="3"/>
<evidence type="ECO:0000256" key="1">
    <source>
        <dbReference type="SAM" id="MobiDB-lite"/>
    </source>
</evidence>
<dbReference type="Gene3D" id="1.10.510.10">
    <property type="entry name" value="Transferase(Phosphotransferase) domain 1"/>
    <property type="match status" value="1"/>
</dbReference>
<keyword evidence="3" id="KW-0808">Transferase</keyword>
<gene>
    <name evidence="3" type="ORF">Q31a_19940</name>
</gene>
<accession>A0A518G567</accession>
<name>A0A518G567_9BACT</name>
<dbReference type="InterPro" id="IPR045269">
    <property type="entry name" value="Atg1-like"/>
</dbReference>
<evidence type="ECO:0000313" key="3">
    <source>
        <dbReference type="EMBL" id="QDV23689.1"/>
    </source>
</evidence>
<dbReference type="RefSeq" id="WP_145076785.1">
    <property type="nucleotide sequence ID" value="NZ_CP036298.1"/>
</dbReference>
<dbReference type="Pfam" id="PF13809">
    <property type="entry name" value="Tubulin_2"/>
    <property type="match status" value="1"/>
</dbReference>
<dbReference type="Pfam" id="PF00069">
    <property type="entry name" value="Pkinase"/>
    <property type="match status" value="1"/>
</dbReference>
<dbReference type="KEGG" id="ahel:Q31a_19940"/>
<evidence type="ECO:0000259" key="2">
    <source>
        <dbReference type="PROSITE" id="PS50011"/>
    </source>
</evidence>
<dbReference type="GO" id="GO:0005524">
    <property type="term" value="F:ATP binding"/>
    <property type="evidence" value="ECO:0007669"/>
    <property type="project" value="InterPro"/>
</dbReference>